<gene>
    <name evidence="5" type="primary">hemO</name>
    <name evidence="5" type="ordered locus">CMM_0601</name>
</gene>
<dbReference type="PANTHER" id="PTHR10720:SF0">
    <property type="entry name" value="HEME OXYGENASE"/>
    <property type="match status" value="1"/>
</dbReference>
<reference evidence="5 6" key="1">
    <citation type="journal article" date="2008" name="J. Bacteriol.">
        <title>The genome sequence of the tomato-pathogenic actinomycete Clavibacter michiganensis subsp. michiganensis NCPPB382 reveals a large island involved in pathogenicity.</title>
        <authorList>
            <person name="Gartemann K.H."/>
            <person name="Abt B."/>
            <person name="Bekel T."/>
            <person name="Burger A."/>
            <person name="Engemann J."/>
            <person name="Flugel M."/>
            <person name="Gaigalat L."/>
            <person name="Goesmann A."/>
            <person name="Grafen I."/>
            <person name="Kalinowski J."/>
            <person name="Kaup O."/>
            <person name="Kirchner O."/>
            <person name="Krause L."/>
            <person name="Linke B."/>
            <person name="McHardy A."/>
            <person name="Meyer F."/>
            <person name="Pohle S."/>
            <person name="Ruckert C."/>
            <person name="Schneiker S."/>
            <person name="Zellermann E.M."/>
            <person name="Puhler A."/>
            <person name="Eichenlaub R."/>
            <person name="Kaiser O."/>
            <person name="Bartels D."/>
        </authorList>
    </citation>
    <scope>NUCLEOTIDE SEQUENCE [LARGE SCALE GENOMIC DNA]</scope>
    <source>
        <strain evidence="5 6">NCPPB 382</strain>
    </source>
</reference>
<dbReference type="Gene3D" id="1.20.910.10">
    <property type="entry name" value="Heme oxygenase-like"/>
    <property type="match status" value="1"/>
</dbReference>
<sequence length="220" mass="24868">MMNVVPLTEALRDRARPRAEAQDADEFMTALVTGRGCRDDYVALVAQHYFIYRAIEQATERMAADPVAARFISPRLTRLPAIEADLDYLVGHDWREVIQPLASTAAYVERIEQVASVWVGGFIAHHYTRYLGDLSGGRLLRSLLQRQFGFDTNGVGLYLFAEIAEPRRFCSTYREALDQAPWDDDERARVVAEVENAYRLTTDVFAELARGRATAPLRLA</sequence>
<dbReference type="PRINTS" id="PR00088">
    <property type="entry name" value="HAEMOXYGNASE"/>
</dbReference>
<feature type="binding site" evidence="4">
    <location>
        <position position="174"/>
    </location>
    <ligand>
        <name>heme b</name>
        <dbReference type="ChEBI" id="CHEBI:60344"/>
    </ligand>
</feature>
<keyword evidence="5" id="KW-0560">Oxidoreductase</keyword>
<dbReference type="GO" id="GO:0020037">
    <property type="term" value="F:heme binding"/>
    <property type="evidence" value="ECO:0007669"/>
    <property type="project" value="TreeGrafter"/>
</dbReference>
<dbReference type="EMBL" id="AM711867">
    <property type="protein sequence ID" value="CAN00626.1"/>
    <property type="molecule type" value="Genomic_DNA"/>
</dbReference>
<feature type="binding site" evidence="4">
    <location>
        <position position="12"/>
    </location>
    <ligand>
        <name>heme b</name>
        <dbReference type="ChEBI" id="CHEBI:60344"/>
    </ligand>
</feature>
<dbReference type="GO" id="GO:0004392">
    <property type="term" value="F:heme oxygenase (decyclizing) activity"/>
    <property type="evidence" value="ECO:0007669"/>
    <property type="project" value="InterPro"/>
</dbReference>
<dbReference type="RefSeq" id="WP_011931821.1">
    <property type="nucleotide sequence ID" value="NC_009480.1"/>
</dbReference>
<dbReference type="Proteomes" id="UP000001564">
    <property type="component" value="Chromosome"/>
</dbReference>
<dbReference type="SUPFAM" id="SSF48613">
    <property type="entry name" value="Heme oxygenase-like"/>
    <property type="match status" value="1"/>
</dbReference>
<keyword evidence="3" id="KW-0408">Iron</keyword>
<proteinExistence type="predicted"/>
<evidence type="ECO:0000256" key="1">
    <source>
        <dbReference type="ARBA" id="ARBA00022617"/>
    </source>
</evidence>
<evidence type="ECO:0000313" key="5">
    <source>
        <dbReference type="EMBL" id="CAN00626.1"/>
    </source>
</evidence>
<accession>A5CNI9</accession>
<dbReference type="AlphaFoldDB" id="A5CNI9"/>
<dbReference type="GO" id="GO:0006788">
    <property type="term" value="P:heme oxidation"/>
    <property type="evidence" value="ECO:0007669"/>
    <property type="project" value="InterPro"/>
</dbReference>
<dbReference type="GO" id="GO:0046872">
    <property type="term" value="F:metal ion binding"/>
    <property type="evidence" value="ECO:0007669"/>
    <property type="project" value="UniProtKB-KW"/>
</dbReference>
<keyword evidence="6" id="KW-1185">Reference proteome</keyword>
<dbReference type="EC" id="1.14.99.3" evidence="5"/>
<dbReference type="eggNOG" id="COG5398">
    <property type="taxonomic scope" value="Bacteria"/>
</dbReference>
<dbReference type="InterPro" id="IPR002051">
    <property type="entry name" value="Haem_Oase"/>
</dbReference>
<feature type="binding site" evidence="4">
    <location>
        <position position="127"/>
    </location>
    <ligand>
        <name>heme b</name>
        <dbReference type="ChEBI" id="CHEBI:60344"/>
    </ligand>
</feature>
<dbReference type="Pfam" id="PF01126">
    <property type="entry name" value="Heme_oxygenase"/>
    <property type="match status" value="1"/>
</dbReference>
<dbReference type="KEGG" id="cmi:CMM_0601"/>
<evidence type="ECO:0000256" key="3">
    <source>
        <dbReference type="ARBA" id="ARBA00023004"/>
    </source>
</evidence>
<dbReference type="PIRSF" id="PIRSF000343">
    <property type="entry name" value="Haem_Oase"/>
    <property type="match status" value="1"/>
</dbReference>
<evidence type="ECO:0000256" key="2">
    <source>
        <dbReference type="ARBA" id="ARBA00022723"/>
    </source>
</evidence>
<name>A5CNI9_CLAM3</name>
<keyword evidence="2" id="KW-0479">Metal-binding</keyword>
<protein>
    <submittedName>
        <fullName evidence="5">Heme oxygenase (Decyclizing)</fullName>
        <ecNumber evidence="5">1.14.99.3</ecNumber>
    </submittedName>
</protein>
<keyword evidence="1 4" id="KW-0349">Heme</keyword>
<evidence type="ECO:0000313" key="6">
    <source>
        <dbReference type="Proteomes" id="UP000001564"/>
    </source>
</evidence>
<dbReference type="GO" id="GO:0006979">
    <property type="term" value="P:response to oxidative stress"/>
    <property type="evidence" value="ECO:0007669"/>
    <property type="project" value="TreeGrafter"/>
</dbReference>
<dbReference type="InterPro" id="IPR016053">
    <property type="entry name" value="Haem_Oase-like"/>
</dbReference>
<dbReference type="PANTHER" id="PTHR10720">
    <property type="entry name" value="HEME OXYGENASE"/>
    <property type="match status" value="1"/>
</dbReference>
<dbReference type="GO" id="GO:0042167">
    <property type="term" value="P:heme catabolic process"/>
    <property type="evidence" value="ECO:0007669"/>
    <property type="project" value="TreeGrafter"/>
</dbReference>
<dbReference type="HOGENOM" id="CLU_057050_2_0_11"/>
<organism evidence="5 6">
    <name type="scientific">Clavibacter michiganensis subsp. michiganensis (strain NCPPB 382)</name>
    <dbReference type="NCBI Taxonomy" id="443906"/>
    <lineage>
        <taxon>Bacteria</taxon>
        <taxon>Bacillati</taxon>
        <taxon>Actinomycetota</taxon>
        <taxon>Actinomycetes</taxon>
        <taxon>Micrococcales</taxon>
        <taxon>Microbacteriaceae</taxon>
        <taxon>Clavibacter</taxon>
    </lineage>
</organism>
<dbReference type="InterPro" id="IPR016084">
    <property type="entry name" value="Haem_Oase-like_multi-hlx"/>
</dbReference>
<dbReference type="CDD" id="cd19165">
    <property type="entry name" value="HemeO"/>
    <property type="match status" value="1"/>
</dbReference>
<evidence type="ECO:0000256" key="4">
    <source>
        <dbReference type="PIRSR" id="PIRSR000343-1"/>
    </source>
</evidence>